<sequence length="389" mass="43253">MADFIPIILDLENSSQSTLVLDEFPLPRASKPQRATPTAADFPVTFRENRNMKQLSVETGPAGAPCSPAQWKRALAEIKMDLKDRRYRVCSSRSRKLLEHAKATSQITPLHLIYLHFYAATSLEMQVRSLHHTSPHRAQLLGQSRDHYRRASVLAAAEDEQASLLVSGHTPLSSPPRSPSASVSSSSSLDESLMSTPSALRAVDHGAQQTVPGKDEKKKKKKKQVTFSDAVPVAECCTIRPDSPTLGFDEWLGRSSPDLILPEPILTMPRPLQDLSEVESEPELDHDLSPSSSSSSLLPGHGEDAFARARSVHRYCTLLAGLQRQISWHVAALDRAERAAAPPPLNEEMRSIELRARIERLRADGWRRPRFDASRYEALRERALADLME</sequence>
<dbReference type="Proteomes" id="UP001163324">
    <property type="component" value="Chromosome 1"/>
</dbReference>
<gene>
    <name evidence="1" type="ORF">N3K66_001204</name>
</gene>
<reference evidence="1" key="1">
    <citation type="submission" date="2022-10" db="EMBL/GenBank/DDBJ databases">
        <title>Complete Genome of Trichothecium roseum strain YXFP-22015, a Plant Pathogen Isolated from Citrus.</title>
        <authorList>
            <person name="Wang Y."/>
            <person name="Zhu L."/>
        </authorList>
    </citation>
    <scope>NUCLEOTIDE SEQUENCE</scope>
    <source>
        <strain evidence="1">YXFP-22015</strain>
    </source>
</reference>
<keyword evidence="2" id="KW-1185">Reference proteome</keyword>
<evidence type="ECO:0000313" key="1">
    <source>
        <dbReference type="EMBL" id="KAI9904675.1"/>
    </source>
</evidence>
<dbReference type="EMBL" id="CM047940">
    <property type="protein sequence ID" value="KAI9904675.1"/>
    <property type="molecule type" value="Genomic_DNA"/>
</dbReference>
<comment type="caution">
    <text evidence="1">The sequence shown here is derived from an EMBL/GenBank/DDBJ whole genome shotgun (WGS) entry which is preliminary data.</text>
</comment>
<evidence type="ECO:0000313" key="2">
    <source>
        <dbReference type="Proteomes" id="UP001163324"/>
    </source>
</evidence>
<accession>A0ACC0VE25</accession>
<name>A0ACC0VE25_9HYPO</name>
<proteinExistence type="predicted"/>
<protein>
    <submittedName>
        <fullName evidence="1">Uncharacterized protein</fullName>
    </submittedName>
</protein>
<organism evidence="1 2">
    <name type="scientific">Trichothecium roseum</name>
    <dbReference type="NCBI Taxonomy" id="47278"/>
    <lineage>
        <taxon>Eukaryota</taxon>
        <taxon>Fungi</taxon>
        <taxon>Dikarya</taxon>
        <taxon>Ascomycota</taxon>
        <taxon>Pezizomycotina</taxon>
        <taxon>Sordariomycetes</taxon>
        <taxon>Hypocreomycetidae</taxon>
        <taxon>Hypocreales</taxon>
        <taxon>Hypocreales incertae sedis</taxon>
        <taxon>Trichothecium</taxon>
    </lineage>
</organism>